<evidence type="ECO:0000256" key="7">
    <source>
        <dbReference type="PROSITE-ProRule" id="PRU00042"/>
    </source>
</evidence>
<evidence type="ECO:0000256" key="5">
    <source>
        <dbReference type="ARBA" id="ARBA00022833"/>
    </source>
</evidence>
<keyword evidence="5" id="KW-0862">Zinc</keyword>
<keyword evidence="3" id="KW-0677">Repeat</keyword>
<feature type="non-terminal residue" evidence="10">
    <location>
        <position position="106"/>
    </location>
</feature>
<dbReference type="FunFam" id="3.30.160.60:FF:000534">
    <property type="entry name" value="zinc finger protein 674"/>
    <property type="match status" value="2"/>
</dbReference>
<evidence type="ECO:0000256" key="3">
    <source>
        <dbReference type="ARBA" id="ARBA00022737"/>
    </source>
</evidence>
<name>A0AAN4ZNC3_9BILA</name>
<dbReference type="InterPro" id="IPR013087">
    <property type="entry name" value="Znf_C2H2_type"/>
</dbReference>
<dbReference type="SUPFAM" id="SSF57667">
    <property type="entry name" value="beta-beta-alpha zinc fingers"/>
    <property type="match status" value="1"/>
</dbReference>
<evidence type="ECO:0000313" key="10">
    <source>
        <dbReference type="EMBL" id="GMR44423.1"/>
    </source>
</evidence>
<dbReference type="GO" id="GO:0008270">
    <property type="term" value="F:zinc ion binding"/>
    <property type="evidence" value="ECO:0007669"/>
    <property type="project" value="UniProtKB-KW"/>
</dbReference>
<dbReference type="PANTHER" id="PTHR24394">
    <property type="entry name" value="ZINC FINGER PROTEIN"/>
    <property type="match status" value="1"/>
</dbReference>
<dbReference type="GO" id="GO:0000981">
    <property type="term" value="F:DNA-binding transcription factor activity, RNA polymerase II-specific"/>
    <property type="evidence" value="ECO:0007669"/>
    <property type="project" value="TreeGrafter"/>
</dbReference>
<keyword evidence="4 7" id="KW-0863">Zinc-finger</keyword>
<evidence type="ECO:0000256" key="4">
    <source>
        <dbReference type="ARBA" id="ARBA00022771"/>
    </source>
</evidence>
<evidence type="ECO:0000256" key="1">
    <source>
        <dbReference type="ARBA" id="ARBA00004123"/>
    </source>
</evidence>
<protein>
    <recommendedName>
        <fullName evidence="9">C2H2-type domain-containing protein</fullName>
    </recommendedName>
</protein>
<dbReference type="GO" id="GO:0005634">
    <property type="term" value="C:nucleus"/>
    <property type="evidence" value="ECO:0007669"/>
    <property type="project" value="UniProtKB-SubCell"/>
</dbReference>
<dbReference type="SMART" id="SM00355">
    <property type="entry name" value="ZnF_C2H2"/>
    <property type="match status" value="2"/>
</dbReference>
<dbReference type="PROSITE" id="PS50157">
    <property type="entry name" value="ZINC_FINGER_C2H2_2"/>
    <property type="match status" value="2"/>
</dbReference>
<dbReference type="Proteomes" id="UP001328107">
    <property type="component" value="Unassembled WGS sequence"/>
</dbReference>
<keyword evidence="11" id="KW-1185">Reference proteome</keyword>
<evidence type="ECO:0000256" key="8">
    <source>
        <dbReference type="SAM" id="SignalP"/>
    </source>
</evidence>
<feature type="signal peptide" evidence="8">
    <location>
        <begin position="1"/>
        <end position="22"/>
    </location>
</feature>
<dbReference type="PANTHER" id="PTHR24394:SF29">
    <property type="entry name" value="MYONEURIN"/>
    <property type="match status" value="1"/>
</dbReference>
<dbReference type="PROSITE" id="PS00028">
    <property type="entry name" value="ZINC_FINGER_C2H2_1"/>
    <property type="match status" value="2"/>
</dbReference>
<feature type="domain" description="C2H2-type" evidence="9">
    <location>
        <begin position="63"/>
        <end position="90"/>
    </location>
</feature>
<organism evidence="10 11">
    <name type="scientific">Pristionchus mayeri</name>
    <dbReference type="NCBI Taxonomy" id="1317129"/>
    <lineage>
        <taxon>Eukaryota</taxon>
        <taxon>Metazoa</taxon>
        <taxon>Ecdysozoa</taxon>
        <taxon>Nematoda</taxon>
        <taxon>Chromadorea</taxon>
        <taxon>Rhabditida</taxon>
        <taxon>Rhabditina</taxon>
        <taxon>Diplogasteromorpha</taxon>
        <taxon>Diplogasteroidea</taxon>
        <taxon>Neodiplogasteridae</taxon>
        <taxon>Pristionchus</taxon>
    </lineage>
</organism>
<feature type="domain" description="C2H2-type" evidence="9">
    <location>
        <begin position="31"/>
        <end position="58"/>
    </location>
</feature>
<reference evidence="11" key="1">
    <citation type="submission" date="2022-10" db="EMBL/GenBank/DDBJ databases">
        <title>Genome assembly of Pristionchus species.</title>
        <authorList>
            <person name="Yoshida K."/>
            <person name="Sommer R.J."/>
        </authorList>
    </citation>
    <scope>NUCLEOTIDE SEQUENCE [LARGE SCALE GENOMIC DNA]</scope>
    <source>
        <strain evidence="11">RS5460</strain>
    </source>
</reference>
<keyword evidence="8" id="KW-0732">Signal</keyword>
<dbReference type="EMBL" id="BTRK01000003">
    <property type="protein sequence ID" value="GMR44423.1"/>
    <property type="molecule type" value="Genomic_DNA"/>
</dbReference>
<comment type="subcellular location">
    <subcellularLocation>
        <location evidence="1">Nucleus</location>
    </subcellularLocation>
</comment>
<feature type="chain" id="PRO_5042858397" description="C2H2-type domain-containing protein" evidence="8">
    <location>
        <begin position="23"/>
        <end position="106"/>
    </location>
</feature>
<keyword evidence="2" id="KW-0479">Metal-binding</keyword>
<dbReference type="Pfam" id="PF00096">
    <property type="entry name" value="zf-C2H2"/>
    <property type="match status" value="2"/>
</dbReference>
<dbReference type="Gene3D" id="3.30.160.60">
    <property type="entry name" value="Classic Zinc Finger"/>
    <property type="match status" value="2"/>
</dbReference>
<keyword evidence="6" id="KW-0539">Nucleus</keyword>
<evidence type="ECO:0000313" key="11">
    <source>
        <dbReference type="Proteomes" id="UP001328107"/>
    </source>
</evidence>
<evidence type="ECO:0000259" key="9">
    <source>
        <dbReference type="PROSITE" id="PS50157"/>
    </source>
</evidence>
<proteinExistence type="predicted"/>
<dbReference type="AlphaFoldDB" id="A0AAN4ZNC3"/>
<gene>
    <name evidence="10" type="ORF">PMAYCL1PPCAC_14618</name>
</gene>
<comment type="caution">
    <text evidence="10">The sequence shown here is derived from an EMBL/GenBank/DDBJ whole genome shotgun (WGS) entry which is preliminary data.</text>
</comment>
<accession>A0AAN4ZNC3</accession>
<dbReference type="InterPro" id="IPR036236">
    <property type="entry name" value="Znf_C2H2_sf"/>
</dbReference>
<sequence>MYYYFFLIVFSYFNAFIQVSISDYDEVRRPFECEECGRRFSHATSLKSHKRTHLENEEARRPYKCEECDQRFTNRGNLNAHKKTHSHDVERQTSVCTVCGKGFPYN</sequence>
<evidence type="ECO:0000256" key="6">
    <source>
        <dbReference type="ARBA" id="ARBA00023242"/>
    </source>
</evidence>
<evidence type="ECO:0000256" key="2">
    <source>
        <dbReference type="ARBA" id="ARBA00022723"/>
    </source>
</evidence>